<keyword evidence="2 6" id="KW-0699">rRNA-binding</keyword>
<dbReference type="PIRSF" id="PIRSF002122">
    <property type="entry name" value="RPS7p_RPS7a_RPS5e_RPS7o"/>
    <property type="match status" value="1"/>
</dbReference>
<dbReference type="PATRIC" id="fig|189385.7.peg.184"/>
<evidence type="ECO:0000256" key="1">
    <source>
        <dbReference type="ARBA" id="ARBA00007151"/>
    </source>
</evidence>
<dbReference type="AlphaFoldDB" id="A0A143WNA5"/>
<dbReference type="InterPro" id="IPR005717">
    <property type="entry name" value="Ribosomal_uS7_bac/org-type"/>
</dbReference>
<dbReference type="HAMAP" id="MF_00480_B">
    <property type="entry name" value="Ribosomal_uS7_B"/>
    <property type="match status" value="1"/>
</dbReference>
<dbReference type="GO" id="GO:0006412">
    <property type="term" value="P:translation"/>
    <property type="evidence" value="ECO:0007669"/>
    <property type="project" value="UniProtKB-UniRule"/>
</dbReference>
<dbReference type="CDD" id="cd14869">
    <property type="entry name" value="uS7_Bacteria"/>
    <property type="match status" value="1"/>
</dbReference>
<gene>
    <name evidence="6 8" type="primary">rpsG</name>
    <name evidence="8" type="ORF">PMARG_TP00161</name>
</gene>
<name>A0A143WNA5_TREPR</name>
<dbReference type="Pfam" id="PF00177">
    <property type="entry name" value="Ribosomal_S7"/>
    <property type="match status" value="1"/>
</dbReference>
<dbReference type="GO" id="GO:0003735">
    <property type="term" value="F:structural constituent of ribosome"/>
    <property type="evidence" value="ECO:0007669"/>
    <property type="project" value="InterPro"/>
</dbReference>
<dbReference type="InterPro" id="IPR000235">
    <property type="entry name" value="Ribosomal_uS7"/>
</dbReference>
<dbReference type="GO" id="GO:0019843">
    <property type="term" value="F:rRNA binding"/>
    <property type="evidence" value="ECO:0007669"/>
    <property type="project" value="UniProtKB-UniRule"/>
</dbReference>
<keyword evidence="5 6" id="KW-0687">Ribonucleoprotein</keyword>
<evidence type="ECO:0000313" key="8">
    <source>
        <dbReference type="EMBL" id="CUX76579.1"/>
    </source>
</evidence>
<dbReference type="EMBL" id="LN998829">
    <property type="protein sequence ID" value="CUX76579.1"/>
    <property type="molecule type" value="Genomic_DNA"/>
</dbReference>
<dbReference type="PANTHER" id="PTHR11205">
    <property type="entry name" value="RIBOSOMAL PROTEIN S7"/>
    <property type="match status" value="1"/>
</dbReference>
<dbReference type="NCBIfam" id="TIGR01029">
    <property type="entry name" value="rpsG_bact"/>
    <property type="match status" value="1"/>
</dbReference>
<comment type="similarity">
    <text evidence="1 6">Belongs to the universal ribosomal protein uS7 family.</text>
</comment>
<protein>
    <recommendedName>
        <fullName evidence="6">Small ribosomal subunit protein uS7</fullName>
    </recommendedName>
</protein>
<keyword evidence="4 6" id="KW-0689">Ribosomal protein</keyword>
<dbReference type="GO" id="GO:0015935">
    <property type="term" value="C:small ribosomal subunit"/>
    <property type="evidence" value="ECO:0007669"/>
    <property type="project" value="InterPro"/>
</dbReference>
<dbReference type="InterPro" id="IPR023798">
    <property type="entry name" value="Ribosomal_uS7_dom"/>
</dbReference>
<dbReference type="InterPro" id="IPR036823">
    <property type="entry name" value="Ribosomal_uS7_dom_sf"/>
</dbReference>
<dbReference type="Proteomes" id="UP000075222">
    <property type="component" value="Chromosome I"/>
</dbReference>
<dbReference type="GO" id="GO:0000049">
    <property type="term" value="F:tRNA binding"/>
    <property type="evidence" value="ECO:0007669"/>
    <property type="project" value="UniProtKB-UniRule"/>
</dbReference>
<comment type="function">
    <text evidence="6">One of the primary rRNA binding proteins, it binds directly to 16S rRNA where it nucleates assembly of the head domain of the 30S subunit. Is located at the subunit interface close to the decoding center, probably blocks exit of the E-site tRNA.</text>
</comment>
<dbReference type="SUPFAM" id="SSF47973">
    <property type="entry name" value="Ribosomal protein S7"/>
    <property type="match status" value="1"/>
</dbReference>
<evidence type="ECO:0000256" key="2">
    <source>
        <dbReference type="ARBA" id="ARBA00022730"/>
    </source>
</evidence>
<reference evidence="9" key="1">
    <citation type="submission" date="2016-01" db="EMBL/GenBank/DDBJ databases">
        <authorList>
            <person name="Husnik F."/>
        </authorList>
    </citation>
    <scope>NUCLEOTIDE SEQUENCE [LARGE SCALE GENOMIC DNA]</scope>
</reference>
<dbReference type="Gene3D" id="1.10.455.10">
    <property type="entry name" value="Ribosomal protein S7 domain"/>
    <property type="match status" value="1"/>
</dbReference>
<evidence type="ECO:0000259" key="7">
    <source>
        <dbReference type="Pfam" id="PF00177"/>
    </source>
</evidence>
<organism evidence="8 9">
    <name type="scientific">Tremblaya princeps</name>
    <dbReference type="NCBI Taxonomy" id="189385"/>
    <lineage>
        <taxon>Bacteria</taxon>
        <taxon>Pseudomonadati</taxon>
        <taxon>Pseudomonadota</taxon>
        <taxon>Betaproteobacteria</taxon>
        <taxon>Candidatus Tremblayella</taxon>
    </lineage>
</organism>
<evidence type="ECO:0000256" key="6">
    <source>
        <dbReference type="HAMAP-Rule" id="MF_00480"/>
    </source>
</evidence>
<evidence type="ECO:0000313" key="9">
    <source>
        <dbReference type="Proteomes" id="UP000075222"/>
    </source>
</evidence>
<feature type="domain" description="Small ribosomal subunit protein uS7" evidence="7">
    <location>
        <begin position="11"/>
        <end position="148"/>
    </location>
</feature>
<keyword evidence="3 6" id="KW-0694">RNA-binding</keyword>
<evidence type="ECO:0000256" key="4">
    <source>
        <dbReference type="ARBA" id="ARBA00022980"/>
    </source>
</evidence>
<keyword evidence="6" id="KW-0820">tRNA-binding</keyword>
<evidence type="ECO:0000256" key="5">
    <source>
        <dbReference type="ARBA" id="ARBA00023274"/>
    </source>
</evidence>
<proteinExistence type="inferred from homology"/>
<comment type="subunit">
    <text evidence="6">Part of the 30S ribosomal subunit. Contacts proteins S9 and S11.</text>
</comment>
<evidence type="ECO:0000256" key="3">
    <source>
        <dbReference type="ARBA" id="ARBA00022884"/>
    </source>
</evidence>
<accession>A0A143WNA5</accession>
<sequence>MARKCGAVRLRACCDPLFDAQEVGRLVNLVMVSGKKTVAARIVYTALAMLSPDRSRSYELLMQALHNIKPSAEIRTRRLGGASYRVPADICAHRRMSLALRWLKSAAMRRRERYAHVRLYNEILDALCRRGGAVRQRDEVHRLAHANRAFSHSRRG</sequence>